<evidence type="ECO:0000256" key="5">
    <source>
        <dbReference type="ARBA" id="ARBA00023157"/>
    </source>
</evidence>
<keyword evidence="3 7" id="KW-0134">Cell wall</keyword>
<dbReference type="CDD" id="cd23507">
    <property type="entry name" value="hydrophobin_I"/>
    <property type="match status" value="1"/>
</dbReference>
<feature type="signal peptide" evidence="7">
    <location>
        <begin position="1"/>
        <end position="18"/>
    </location>
</feature>
<evidence type="ECO:0000313" key="8">
    <source>
        <dbReference type="EMBL" id="KAF9060580.1"/>
    </source>
</evidence>
<evidence type="ECO:0000256" key="7">
    <source>
        <dbReference type="RuleBase" id="RU365009"/>
    </source>
</evidence>
<dbReference type="Pfam" id="PF01185">
    <property type="entry name" value="Hydrophobin"/>
    <property type="match status" value="1"/>
</dbReference>
<accession>A0A9P5PED9</accession>
<keyword evidence="9" id="KW-1185">Reference proteome</keyword>
<evidence type="ECO:0000256" key="3">
    <source>
        <dbReference type="ARBA" id="ARBA00022512"/>
    </source>
</evidence>
<feature type="chain" id="PRO_5040533413" description="Hydrophobin" evidence="7">
    <location>
        <begin position="19"/>
        <end position="133"/>
    </location>
</feature>
<dbReference type="EMBL" id="JADNRY010000236">
    <property type="protein sequence ID" value="KAF9060580.1"/>
    <property type="molecule type" value="Genomic_DNA"/>
</dbReference>
<reference evidence="8" key="1">
    <citation type="submission" date="2020-11" db="EMBL/GenBank/DDBJ databases">
        <authorList>
            <consortium name="DOE Joint Genome Institute"/>
            <person name="Ahrendt S."/>
            <person name="Riley R."/>
            <person name="Andreopoulos W."/>
            <person name="Labutti K."/>
            <person name="Pangilinan J."/>
            <person name="Ruiz-Duenas F.J."/>
            <person name="Barrasa J.M."/>
            <person name="Sanchez-Garcia M."/>
            <person name="Camarero S."/>
            <person name="Miyauchi S."/>
            <person name="Serrano A."/>
            <person name="Linde D."/>
            <person name="Babiker R."/>
            <person name="Drula E."/>
            <person name="Ayuso-Fernandez I."/>
            <person name="Pacheco R."/>
            <person name="Padilla G."/>
            <person name="Ferreira P."/>
            <person name="Barriuso J."/>
            <person name="Kellner H."/>
            <person name="Castanera R."/>
            <person name="Alfaro M."/>
            <person name="Ramirez L."/>
            <person name="Pisabarro A.G."/>
            <person name="Kuo A."/>
            <person name="Tritt A."/>
            <person name="Lipzen A."/>
            <person name="He G."/>
            <person name="Yan M."/>
            <person name="Ng V."/>
            <person name="Cullen D."/>
            <person name="Martin F."/>
            <person name="Rosso M.-N."/>
            <person name="Henrissat B."/>
            <person name="Hibbett D."/>
            <person name="Martinez A.T."/>
            <person name="Grigoriev I.V."/>
        </authorList>
    </citation>
    <scope>NUCLEOTIDE SEQUENCE</scope>
    <source>
        <strain evidence="8">AH 40177</strain>
    </source>
</reference>
<dbReference type="AlphaFoldDB" id="A0A9P5PED9"/>
<comment type="caution">
    <text evidence="8">The sequence shown here is derived from an EMBL/GenBank/DDBJ whole genome shotgun (WGS) entry which is preliminary data.</text>
</comment>
<organism evidence="8 9">
    <name type="scientific">Rhodocollybia butyracea</name>
    <dbReference type="NCBI Taxonomy" id="206335"/>
    <lineage>
        <taxon>Eukaryota</taxon>
        <taxon>Fungi</taxon>
        <taxon>Dikarya</taxon>
        <taxon>Basidiomycota</taxon>
        <taxon>Agaricomycotina</taxon>
        <taxon>Agaricomycetes</taxon>
        <taxon>Agaricomycetidae</taxon>
        <taxon>Agaricales</taxon>
        <taxon>Marasmiineae</taxon>
        <taxon>Omphalotaceae</taxon>
        <taxon>Rhodocollybia</taxon>
    </lineage>
</organism>
<keyword evidence="7" id="KW-0732">Signal</keyword>
<protein>
    <recommendedName>
        <fullName evidence="7">Hydrophobin</fullName>
    </recommendedName>
</protein>
<dbReference type="GO" id="GO:0009277">
    <property type="term" value="C:fungal-type cell wall"/>
    <property type="evidence" value="ECO:0007669"/>
    <property type="project" value="InterPro"/>
</dbReference>
<sequence>MQIKLALVTAAVATLAVANPTSLASSICSTGSLQCCEKTETAAKVLKDHAIVALLKRAGINTKDITGLVGFGCSDINVAGGGSCAGEAVCCTKGNIQNVITSSPSAALMLPSDELQQAVRIHESYRLINNLNM</sequence>
<proteinExistence type="inferred from homology"/>
<name>A0A9P5PED9_9AGAR</name>
<evidence type="ECO:0000256" key="4">
    <source>
        <dbReference type="ARBA" id="ARBA00022525"/>
    </source>
</evidence>
<keyword evidence="4 7" id="KW-0964">Secreted</keyword>
<keyword evidence="5 7" id="KW-1015">Disulfide bond</keyword>
<evidence type="ECO:0000313" key="9">
    <source>
        <dbReference type="Proteomes" id="UP000772434"/>
    </source>
</evidence>
<dbReference type="SMART" id="SM00075">
    <property type="entry name" value="HYDRO"/>
    <property type="match status" value="1"/>
</dbReference>
<dbReference type="InterPro" id="IPR001338">
    <property type="entry name" value="Class_I_Hydrophobin"/>
</dbReference>
<comment type="subcellular location">
    <subcellularLocation>
        <location evidence="1 7">Secreted</location>
        <location evidence="1 7">Cell wall</location>
    </subcellularLocation>
</comment>
<comment type="similarity">
    <text evidence="2 7">Belongs to the fungal hydrophobin family.</text>
</comment>
<comment type="subunit">
    <text evidence="6">Self-assembles to form functional amyloid fibrils called rodlets. Self-assembly into fibrillar rodlets occurs spontaneously at hydrophobic:hydrophilic interfaces and the rodlets further associate laterally to form amphipathic monolayers.</text>
</comment>
<dbReference type="OrthoDB" id="4225815at2759"/>
<dbReference type="Proteomes" id="UP000772434">
    <property type="component" value="Unassembled WGS sequence"/>
</dbReference>
<evidence type="ECO:0000256" key="6">
    <source>
        <dbReference type="ARBA" id="ARBA00093546"/>
    </source>
</evidence>
<gene>
    <name evidence="8" type="ORF">BDP27DRAFT_1452647</name>
</gene>
<evidence type="ECO:0000256" key="2">
    <source>
        <dbReference type="ARBA" id="ARBA00010446"/>
    </source>
</evidence>
<evidence type="ECO:0000256" key="1">
    <source>
        <dbReference type="ARBA" id="ARBA00004191"/>
    </source>
</evidence>
<dbReference type="GO" id="GO:0005199">
    <property type="term" value="F:structural constituent of cell wall"/>
    <property type="evidence" value="ECO:0007669"/>
    <property type="project" value="InterPro"/>
</dbReference>